<dbReference type="AlphaFoldDB" id="A0AAV9RCU1"/>
<gene>
    <name evidence="2" type="ORF">CRENBAI_012424</name>
</gene>
<feature type="compositionally biased region" description="Polar residues" evidence="1">
    <location>
        <begin position="53"/>
        <end position="69"/>
    </location>
</feature>
<feature type="compositionally biased region" description="Low complexity" evidence="1">
    <location>
        <begin position="37"/>
        <end position="52"/>
    </location>
</feature>
<dbReference type="EMBL" id="JAHHUM010002041">
    <property type="protein sequence ID" value="KAK5606951.1"/>
    <property type="molecule type" value="Genomic_DNA"/>
</dbReference>
<protein>
    <submittedName>
        <fullName evidence="2">Uncharacterized protein</fullName>
    </submittedName>
</protein>
<sequence length="192" mass="20402">MKEACNRAPPKQDVEREQDQAMKAAPPRQEQDVEALRSSSSRTGRGSEGSPSLNPSQAGTGCEGGSSSDPSKERTGSGTGSSDDGRSEARSRSNQELKHRACDTVCAVGKRLREGRNAADSPLEEESPALKPRMAIAAPSPFAAPPPLQPGVRSSLQHARDTPTELSTHLLLLGPWGWIILSYCVVCGRTNV</sequence>
<evidence type="ECO:0000313" key="2">
    <source>
        <dbReference type="EMBL" id="KAK5606951.1"/>
    </source>
</evidence>
<evidence type="ECO:0000313" key="3">
    <source>
        <dbReference type="Proteomes" id="UP001311232"/>
    </source>
</evidence>
<evidence type="ECO:0000256" key="1">
    <source>
        <dbReference type="SAM" id="MobiDB-lite"/>
    </source>
</evidence>
<organism evidence="2 3">
    <name type="scientific">Crenichthys baileyi</name>
    <name type="common">White River springfish</name>
    <dbReference type="NCBI Taxonomy" id="28760"/>
    <lineage>
        <taxon>Eukaryota</taxon>
        <taxon>Metazoa</taxon>
        <taxon>Chordata</taxon>
        <taxon>Craniata</taxon>
        <taxon>Vertebrata</taxon>
        <taxon>Euteleostomi</taxon>
        <taxon>Actinopterygii</taxon>
        <taxon>Neopterygii</taxon>
        <taxon>Teleostei</taxon>
        <taxon>Neoteleostei</taxon>
        <taxon>Acanthomorphata</taxon>
        <taxon>Ovalentaria</taxon>
        <taxon>Atherinomorphae</taxon>
        <taxon>Cyprinodontiformes</taxon>
        <taxon>Goodeidae</taxon>
        <taxon>Crenichthys</taxon>
    </lineage>
</organism>
<feature type="compositionally biased region" description="Basic and acidic residues" evidence="1">
    <location>
        <begin position="83"/>
        <end position="100"/>
    </location>
</feature>
<feature type="region of interest" description="Disordered" evidence="1">
    <location>
        <begin position="1"/>
        <end position="100"/>
    </location>
</feature>
<feature type="compositionally biased region" description="Basic and acidic residues" evidence="1">
    <location>
        <begin position="1"/>
        <end position="20"/>
    </location>
</feature>
<proteinExistence type="predicted"/>
<dbReference type="Proteomes" id="UP001311232">
    <property type="component" value="Unassembled WGS sequence"/>
</dbReference>
<reference evidence="2 3" key="1">
    <citation type="submission" date="2021-06" db="EMBL/GenBank/DDBJ databases">
        <authorList>
            <person name="Palmer J.M."/>
        </authorList>
    </citation>
    <scope>NUCLEOTIDE SEQUENCE [LARGE SCALE GENOMIC DNA]</scope>
    <source>
        <strain evidence="2 3">MEX-2019</strain>
        <tissue evidence="2">Muscle</tissue>
    </source>
</reference>
<comment type="caution">
    <text evidence="2">The sequence shown here is derived from an EMBL/GenBank/DDBJ whole genome shotgun (WGS) entry which is preliminary data.</text>
</comment>
<keyword evidence="3" id="KW-1185">Reference proteome</keyword>
<accession>A0AAV9RCU1</accession>
<name>A0AAV9RCU1_9TELE</name>